<dbReference type="Pfam" id="PF00440">
    <property type="entry name" value="TetR_N"/>
    <property type="match status" value="1"/>
</dbReference>
<dbReference type="KEGG" id="phb:HYN04_06585"/>
<dbReference type="AlphaFoldDB" id="A0A2Z3HXA3"/>
<protein>
    <submittedName>
        <fullName evidence="6">TetR/AcrR family transcriptional regulator</fullName>
    </submittedName>
</protein>
<dbReference type="EMBL" id="CP029479">
    <property type="protein sequence ID" value="AWM77459.1"/>
    <property type="molecule type" value="Genomic_DNA"/>
</dbReference>
<keyword evidence="2 4" id="KW-0238">DNA-binding</keyword>
<dbReference type="InterPro" id="IPR001647">
    <property type="entry name" value="HTH_TetR"/>
</dbReference>
<feature type="domain" description="HTH tetR-type" evidence="5">
    <location>
        <begin position="18"/>
        <end position="78"/>
    </location>
</feature>
<keyword evidence="1" id="KW-0805">Transcription regulation</keyword>
<dbReference type="GO" id="GO:0000976">
    <property type="term" value="F:transcription cis-regulatory region binding"/>
    <property type="evidence" value="ECO:0007669"/>
    <property type="project" value="TreeGrafter"/>
</dbReference>
<organism evidence="6 7">
    <name type="scientific">Phenylobacterium parvum</name>
    <dbReference type="NCBI Taxonomy" id="2201350"/>
    <lineage>
        <taxon>Bacteria</taxon>
        <taxon>Pseudomonadati</taxon>
        <taxon>Pseudomonadota</taxon>
        <taxon>Alphaproteobacteria</taxon>
        <taxon>Caulobacterales</taxon>
        <taxon>Caulobacteraceae</taxon>
        <taxon>Phenylobacterium</taxon>
    </lineage>
</organism>
<evidence type="ECO:0000256" key="1">
    <source>
        <dbReference type="ARBA" id="ARBA00023015"/>
    </source>
</evidence>
<dbReference type="RefSeq" id="WP_110450026.1">
    <property type="nucleotide sequence ID" value="NZ_CP029479.1"/>
</dbReference>
<feature type="DNA-binding region" description="H-T-H motif" evidence="4">
    <location>
        <begin position="41"/>
        <end position="60"/>
    </location>
</feature>
<dbReference type="OrthoDB" id="9808189at2"/>
<dbReference type="PANTHER" id="PTHR30055">
    <property type="entry name" value="HTH-TYPE TRANSCRIPTIONAL REGULATOR RUTR"/>
    <property type="match status" value="1"/>
</dbReference>
<dbReference type="InterPro" id="IPR050109">
    <property type="entry name" value="HTH-type_TetR-like_transc_reg"/>
</dbReference>
<evidence type="ECO:0000256" key="2">
    <source>
        <dbReference type="ARBA" id="ARBA00023125"/>
    </source>
</evidence>
<dbReference type="Gene3D" id="1.10.357.10">
    <property type="entry name" value="Tetracycline Repressor, domain 2"/>
    <property type="match status" value="1"/>
</dbReference>
<name>A0A2Z3HXA3_9CAUL</name>
<keyword evidence="7" id="KW-1185">Reference proteome</keyword>
<keyword evidence="3" id="KW-0804">Transcription</keyword>
<dbReference type="Proteomes" id="UP000247763">
    <property type="component" value="Chromosome"/>
</dbReference>
<evidence type="ECO:0000259" key="5">
    <source>
        <dbReference type="PROSITE" id="PS50977"/>
    </source>
</evidence>
<evidence type="ECO:0000256" key="3">
    <source>
        <dbReference type="ARBA" id="ARBA00023163"/>
    </source>
</evidence>
<dbReference type="SUPFAM" id="SSF46689">
    <property type="entry name" value="Homeodomain-like"/>
    <property type="match status" value="1"/>
</dbReference>
<reference evidence="7" key="1">
    <citation type="submission" date="2018-05" db="EMBL/GenBank/DDBJ databases">
        <title>Genome sequencing of Phenylobacterium sp. HYN0004.</title>
        <authorList>
            <person name="Yi H."/>
            <person name="Baek C."/>
        </authorList>
    </citation>
    <scope>NUCLEOTIDE SEQUENCE [LARGE SCALE GENOMIC DNA]</scope>
    <source>
        <strain evidence="7">HYN0004</strain>
    </source>
</reference>
<dbReference type="InterPro" id="IPR009057">
    <property type="entry name" value="Homeodomain-like_sf"/>
</dbReference>
<proteinExistence type="predicted"/>
<evidence type="ECO:0000313" key="7">
    <source>
        <dbReference type="Proteomes" id="UP000247763"/>
    </source>
</evidence>
<evidence type="ECO:0000313" key="6">
    <source>
        <dbReference type="EMBL" id="AWM77459.1"/>
    </source>
</evidence>
<sequence>MDETQLKARKAPKQARSLATVEVILAAAARVLARESLAGFNTNRVAEIAGVSVGSLYQYFPNKAALVVALIEREQARLADGLEAAVGSVSQVPLVEGLSRLAHLAIGQQFQDPVYAAALDHEERRLPIGSRLALSEGRLVTAILRFLEDHRDELPDWPDGSREDVARDLLLITRVMVEADAEEGRDPPPSLHPRLVRAISGYLLGPGLSGPVSGSRPRR</sequence>
<evidence type="ECO:0000256" key="4">
    <source>
        <dbReference type="PROSITE-ProRule" id="PRU00335"/>
    </source>
</evidence>
<dbReference type="PRINTS" id="PR00455">
    <property type="entry name" value="HTHTETR"/>
</dbReference>
<dbReference type="PANTHER" id="PTHR30055:SF234">
    <property type="entry name" value="HTH-TYPE TRANSCRIPTIONAL REGULATOR BETI"/>
    <property type="match status" value="1"/>
</dbReference>
<dbReference type="PROSITE" id="PS50977">
    <property type="entry name" value="HTH_TETR_2"/>
    <property type="match status" value="1"/>
</dbReference>
<gene>
    <name evidence="6" type="ORF">HYN04_06585</name>
</gene>
<accession>A0A2Z3HXA3</accession>
<dbReference type="GO" id="GO:0003700">
    <property type="term" value="F:DNA-binding transcription factor activity"/>
    <property type="evidence" value="ECO:0007669"/>
    <property type="project" value="TreeGrafter"/>
</dbReference>